<comment type="cofactor">
    <cofactor evidence="1">
        <name>Fe cation</name>
        <dbReference type="ChEBI" id="CHEBI:24875"/>
    </cofactor>
</comment>
<evidence type="ECO:0000313" key="6">
    <source>
        <dbReference type="Proteomes" id="UP000198889"/>
    </source>
</evidence>
<proteinExistence type="inferred from homology"/>
<dbReference type="InterPro" id="IPR009078">
    <property type="entry name" value="Ferritin-like_SF"/>
</dbReference>
<dbReference type="RefSeq" id="WP_091444296.1">
    <property type="nucleotide sequence ID" value="NZ_FMTP01000010.1"/>
</dbReference>
<dbReference type="Pfam" id="PF00268">
    <property type="entry name" value="Ribonuc_red_sm"/>
    <property type="match status" value="1"/>
</dbReference>
<dbReference type="Gene3D" id="1.10.620.20">
    <property type="entry name" value="Ribonucleotide Reductase, subunit A"/>
    <property type="match status" value="1"/>
</dbReference>
<dbReference type="GO" id="GO:0004748">
    <property type="term" value="F:ribonucleoside-diphosphate reductase activity, thioredoxin disulfide as acceptor"/>
    <property type="evidence" value="ECO:0007669"/>
    <property type="project" value="UniProtKB-EC"/>
</dbReference>
<dbReference type="InterPro" id="IPR000358">
    <property type="entry name" value="RNR_small_fam"/>
</dbReference>
<keyword evidence="4" id="KW-1133">Transmembrane helix</keyword>
<evidence type="ECO:0000313" key="5">
    <source>
        <dbReference type="EMBL" id="SCW95864.1"/>
    </source>
</evidence>
<dbReference type="GO" id="GO:0009263">
    <property type="term" value="P:deoxyribonucleotide biosynthetic process"/>
    <property type="evidence" value="ECO:0007669"/>
    <property type="project" value="InterPro"/>
</dbReference>
<dbReference type="STRING" id="177413.SAMN05660859_0135"/>
<accession>A0A1G4UQR2</accession>
<dbReference type="Proteomes" id="UP000198889">
    <property type="component" value="Unassembled WGS sequence"/>
</dbReference>
<feature type="transmembrane region" description="Helical" evidence="4">
    <location>
        <begin position="147"/>
        <end position="171"/>
    </location>
</feature>
<gene>
    <name evidence="5" type="ORF">SAMN05660859_0135</name>
</gene>
<evidence type="ECO:0000256" key="2">
    <source>
        <dbReference type="ARBA" id="ARBA00009303"/>
    </source>
</evidence>
<keyword evidence="4" id="KW-0812">Transmembrane</keyword>
<dbReference type="UniPathway" id="UPA00326"/>
<reference evidence="6" key="1">
    <citation type="submission" date="2016-10" db="EMBL/GenBank/DDBJ databases">
        <authorList>
            <person name="Varghese N."/>
            <person name="Submissions S."/>
        </authorList>
    </citation>
    <scope>NUCLEOTIDE SEQUENCE [LARGE SCALE GENOMIC DNA]</scope>
    <source>
        <strain evidence="6">CGMCC 1.1761</strain>
    </source>
</reference>
<evidence type="ECO:0000256" key="1">
    <source>
        <dbReference type="ARBA" id="ARBA00001962"/>
    </source>
</evidence>
<keyword evidence="4" id="KW-0472">Membrane</keyword>
<protein>
    <recommendedName>
        <fullName evidence="3">ribonucleoside-diphosphate reductase</fullName>
        <ecNumber evidence="3">1.17.4.1</ecNumber>
    </recommendedName>
</protein>
<evidence type="ECO:0000256" key="3">
    <source>
        <dbReference type="ARBA" id="ARBA00012274"/>
    </source>
</evidence>
<comment type="similarity">
    <text evidence="2">Belongs to the ribonucleoside diphosphate reductase small chain family.</text>
</comment>
<dbReference type="InterPro" id="IPR012348">
    <property type="entry name" value="RNR-like"/>
</dbReference>
<sequence length="321" mass="37404">MLFDRQITRLPDHYPRAQTFIEAMQDGFWTAKKFHFDSDKTDFELNLTEQERVMLTRVLAAIAQIEVAVKKFWVRLGDHLPHPSITDLGITMGYIEVIHNNAYEKLLKKLGLTHVFEENMKVPALAGRVGYLTKHSERNYSDDRRQFIYSLILFTLFVENVSLFSQFYVVLNLNRFKGVLKDTAQQVKYTRNEELLHAQAGMWIINTLRAEYPELFDEELERKIKHECHVALGAECELINWMVGDYQGEKLNAELLKGYVAQRLNESLEGIGYEPVFHVTEEVKKETFWMTEGLLAPAKVDFFHSEPTAYTQADTPDDDNW</sequence>
<name>A0A1G4UQR2_9HYPH</name>
<dbReference type="AlphaFoldDB" id="A0A1G4UQR2"/>
<dbReference type="PANTHER" id="PTHR23409:SF18">
    <property type="entry name" value="RIBONUCLEOSIDE-DIPHOSPHATE REDUCTASE SUBUNIT M2"/>
    <property type="match status" value="1"/>
</dbReference>
<dbReference type="PANTHER" id="PTHR23409">
    <property type="entry name" value="RIBONUCLEOSIDE-DIPHOSPHATE REDUCTASE SMALL CHAIN"/>
    <property type="match status" value="1"/>
</dbReference>
<dbReference type="CDD" id="cd01049">
    <property type="entry name" value="RNRR2"/>
    <property type="match status" value="1"/>
</dbReference>
<dbReference type="SUPFAM" id="SSF47240">
    <property type="entry name" value="Ferritin-like"/>
    <property type="match status" value="1"/>
</dbReference>
<dbReference type="EMBL" id="FMTP01000010">
    <property type="protein sequence ID" value="SCW95864.1"/>
    <property type="molecule type" value="Genomic_DNA"/>
</dbReference>
<dbReference type="InterPro" id="IPR033909">
    <property type="entry name" value="RNR_small"/>
</dbReference>
<keyword evidence="6" id="KW-1185">Reference proteome</keyword>
<dbReference type="EC" id="1.17.4.1" evidence="3"/>
<organism evidence="5 6">
    <name type="scientific">Ancylobacter rudongensis</name>
    <dbReference type="NCBI Taxonomy" id="177413"/>
    <lineage>
        <taxon>Bacteria</taxon>
        <taxon>Pseudomonadati</taxon>
        <taxon>Pseudomonadota</taxon>
        <taxon>Alphaproteobacteria</taxon>
        <taxon>Hyphomicrobiales</taxon>
        <taxon>Xanthobacteraceae</taxon>
        <taxon>Ancylobacter</taxon>
    </lineage>
</organism>
<evidence type="ECO:0000256" key="4">
    <source>
        <dbReference type="SAM" id="Phobius"/>
    </source>
</evidence>